<dbReference type="AlphaFoldDB" id="A0A446CW13"/>
<dbReference type="EMBL" id="UFQB01000033">
    <property type="protein sequence ID" value="SSW71995.1"/>
    <property type="molecule type" value="Genomic_DNA"/>
</dbReference>
<dbReference type="PANTHER" id="PTHR35563">
    <property type="entry name" value="BARREL METAL-DEPENDENT HYDROLASE, PUTATIVE (AFU_ORTHOLOGUE AFUA_1G16240)-RELATED"/>
    <property type="match status" value="1"/>
</dbReference>
<reference evidence="2 3" key="1">
    <citation type="submission" date="2018-07" db="EMBL/GenBank/DDBJ databases">
        <authorList>
            <person name="Peeters C."/>
        </authorList>
    </citation>
    <scope>NUCLEOTIDE SEQUENCE [LARGE SCALE GENOMIC DNA]</scope>
    <source>
        <strain evidence="2 3">LMG 3411</strain>
    </source>
</reference>
<gene>
    <name evidence="2" type="ORF">AGI3411_05399</name>
</gene>
<name>A0A446CW13_9BURK</name>
<evidence type="ECO:0000259" key="1">
    <source>
        <dbReference type="Pfam" id="PF04909"/>
    </source>
</evidence>
<dbReference type="InterPro" id="IPR006680">
    <property type="entry name" value="Amidohydro-rel"/>
</dbReference>
<evidence type="ECO:0000313" key="3">
    <source>
        <dbReference type="Proteomes" id="UP000289184"/>
    </source>
</evidence>
<dbReference type="GO" id="GO:0102998">
    <property type="term" value="F:4-sulfomuconolactone hydrolase activity"/>
    <property type="evidence" value="ECO:0007669"/>
    <property type="project" value="UniProtKB-EC"/>
</dbReference>
<organism evidence="2 3">
    <name type="scientific">Achromobacter agilis</name>
    <dbReference type="NCBI Taxonomy" id="1353888"/>
    <lineage>
        <taxon>Bacteria</taxon>
        <taxon>Pseudomonadati</taxon>
        <taxon>Pseudomonadota</taxon>
        <taxon>Betaproteobacteria</taxon>
        <taxon>Burkholderiales</taxon>
        <taxon>Alcaligenaceae</taxon>
        <taxon>Achromobacter</taxon>
    </lineage>
</organism>
<dbReference type="Gene3D" id="3.20.20.140">
    <property type="entry name" value="Metal-dependent hydrolases"/>
    <property type="match status" value="1"/>
</dbReference>
<dbReference type="PANTHER" id="PTHR35563:SF2">
    <property type="entry name" value="BARREL METAL-DEPENDENT HYDROLASE, PUTATIVE (AFU_ORTHOLOGUE AFUA_1G16240)-RELATED"/>
    <property type="match status" value="1"/>
</dbReference>
<protein>
    <submittedName>
        <fullName evidence="2">4-sulfomuconolactone hydrolase</fullName>
        <ecNumber evidence="2">3.1.1.92</ecNumber>
    </submittedName>
</protein>
<dbReference type="Pfam" id="PF04909">
    <property type="entry name" value="Amidohydro_2"/>
    <property type="match status" value="1"/>
</dbReference>
<dbReference type="InterPro" id="IPR032466">
    <property type="entry name" value="Metal_Hydrolase"/>
</dbReference>
<proteinExistence type="predicted"/>
<sequence length="279" mass="30292">MNMAPVSLPTDACDCHVHILDPDRFPYAQARAYTPPPAPVAQLRQFHQGLGIGRTVVVQPSCYAFDNSALCSALDTLGLEAARGVAVVDVERVSDGELERLSHLGVRGVRLNFHVQGANEAASACKLAADRIQPFGWHLQLYADVQTLTALGPTLENLPVPVVLDHFGGGAAAAPTVARLMHAPGVWVKLSAPYRVSRNFDELVPLVHELMDSADDRLLWASDWPHTGGSGGQARHPEKIEPFRQVNVQADLHALHAAIGDDRRFRALMVDNPARLYGF</sequence>
<accession>A0A446CW13</accession>
<keyword evidence="2" id="KW-0378">Hydrolase</keyword>
<dbReference type="SUPFAM" id="SSF51556">
    <property type="entry name" value="Metallo-dependent hydrolases"/>
    <property type="match status" value="1"/>
</dbReference>
<dbReference type="EC" id="3.1.1.92" evidence="2"/>
<keyword evidence="3" id="KW-1185">Reference proteome</keyword>
<feature type="domain" description="Amidohydrolase-related" evidence="1">
    <location>
        <begin position="13"/>
        <end position="279"/>
    </location>
</feature>
<evidence type="ECO:0000313" key="2">
    <source>
        <dbReference type="EMBL" id="SSW71995.1"/>
    </source>
</evidence>
<dbReference type="RefSeq" id="WP_129530421.1">
    <property type="nucleotide sequence ID" value="NZ_UFQB01000033.1"/>
</dbReference>
<dbReference type="InterPro" id="IPR052358">
    <property type="entry name" value="Aro_Compnd_Degr_Hydrolases"/>
</dbReference>
<dbReference type="OrthoDB" id="9787654at2"/>
<dbReference type="Proteomes" id="UP000289184">
    <property type="component" value="Unassembled WGS sequence"/>
</dbReference>